<dbReference type="OrthoDB" id="428260at2759"/>
<organism evidence="2 3">
    <name type="scientific">Synchytrium microbalum</name>
    <dbReference type="NCBI Taxonomy" id="1806994"/>
    <lineage>
        <taxon>Eukaryota</taxon>
        <taxon>Fungi</taxon>
        <taxon>Fungi incertae sedis</taxon>
        <taxon>Chytridiomycota</taxon>
        <taxon>Chytridiomycota incertae sedis</taxon>
        <taxon>Chytridiomycetes</taxon>
        <taxon>Synchytriales</taxon>
        <taxon>Synchytriaceae</taxon>
        <taxon>Synchytrium</taxon>
    </lineage>
</organism>
<accession>A0A507C460</accession>
<dbReference type="Proteomes" id="UP000319731">
    <property type="component" value="Unassembled WGS sequence"/>
</dbReference>
<dbReference type="AlphaFoldDB" id="A0A507C460"/>
<dbReference type="InterPro" id="IPR050789">
    <property type="entry name" value="Diverse_Enzym_Activities"/>
</dbReference>
<dbReference type="RefSeq" id="XP_031024965.1">
    <property type="nucleotide sequence ID" value="XM_031169086.1"/>
</dbReference>
<gene>
    <name evidence="2" type="ORF">SmJEL517_g03158</name>
</gene>
<dbReference type="Gene3D" id="3.40.710.10">
    <property type="entry name" value="DD-peptidase/beta-lactamase superfamily"/>
    <property type="match status" value="1"/>
</dbReference>
<proteinExistence type="predicted"/>
<reference evidence="2 3" key="1">
    <citation type="journal article" date="2019" name="Sci. Rep.">
        <title>Comparative genomics of chytrid fungi reveal insights into the obligate biotrophic and pathogenic lifestyle of Synchytrium endobioticum.</title>
        <authorList>
            <person name="van de Vossenberg B.T.L.H."/>
            <person name="Warris S."/>
            <person name="Nguyen H.D.T."/>
            <person name="van Gent-Pelzer M.P.E."/>
            <person name="Joly D.L."/>
            <person name="van de Geest H.C."/>
            <person name="Bonants P.J.M."/>
            <person name="Smith D.S."/>
            <person name="Levesque C.A."/>
            <person name="van der Lee T.A.J."/>
        </authorList>
    </citation>
    <scope>NUCLEOTIDE SEQUENCE [LARGE SCALE GENOMIC DNA]</scope>
    <source>
        <strain evidence="2 3">JEL517</strain>
    </source>
</reference>
<dbReference type="InterPro" id="IPR012338">
    <property type="entry name" value="Beta-lactam/transpept-like"/>
</dbReference>
<dbReference type="PANTHER" id="PTHR43283:SF3">
    <property type="entry name" value="BETA-LACTAMASE FAMILY PROTEIN (AFU_ORTHOLOGUE AFUA_5G07500)"/>
    <property type="match status" value="1"/>
</dbReference>
<dbReference type="EMBL" id="QEAO01000015">
    <property type="protein sequence ID" value="TPX34168.1"/>
    <property type="molecule type" value="Genomic_DNA"/>
</dbReference>
<sequence length="386" mass="42180">MTISSLQRVLDDAVVSDLVGVAGIVYYNGKVIFEGVAGNRSSAGDEKLKITDHFRIASMTKAITSVAILQLIEKGKLVLDQDSGTILSFMKDIPVLEGFDADKKPILRPKKGPVTIRQLLTHSAGLTYGFLNGMDGEYYANTGYAPIGAGKRAAFANIFLARDPGTQWEYGINTDVLGLVVEKVTGQSLAVYMLENILNPLKMNSTGWKAATYADDLVPVHARLPDGSLAVIPFEFPQDFDFEAGGGGLYSTVRDYIRFASMILNKGTLDGVQILKAETVALASQNHLGDLRPMALKSYDKTLTLDIDLMSGYETTWGLGFLINTEDIPNMRSAGSLAWAGIFNTYFWIDPKNNVTAVFATQLLPFVDTKAVEQFTKFERAVYVIQ</sequence>
<feature type="domain" description="Beta-lactamase-related" evidence="1">
    <location>
        <begin position="17"/>
        <end position="366"/>
    </location>
</feature>
<evidence type="ECO:0000313" key="3">
    <source>
        <dbReference type="Proteomes" id="UP000319731"/>
    </source>
</evidence>
<name>A0A507C460_9FUNG</name>
<dbReference type="SUPFAM" id="SSF56601">
    <property type="entry name" value="beta-lactamase/transpeptidase-like"/>
    <property type="match status" value="1"/>
</dbReference>
<dbReference type="PANTHER" id="PTHR43283">
    <property type="entry name" value="BETA-LACTAMASE-RELATED"/>
    <property type="match status" value="1"/>
</dbReference>
<dbReference type="Pfam" id="PF00144">
    <property type="entry name" value="Beta-lactamase"/>
    <property type="match status" value="1"/>
</dbReference>
<evidence type="ECO:0000313" key="2">
    <source>
        <dbReference type="EMBL" id="TPX34168.1"/>
    </source>
</evidence>
<comment type="caution">
    <text evidence="2">The sequence shown here is derived from an EMBL/GenBank/DDBJ whole genome shotgun (WGS) entry which is preliminary data.</text>
</comment>
<dbReference type="GeneID" id="42004383"/>
<keyword evidence="3" id="KW-1185">Reference proteome</keyword>
<dbReference type="STRING" id="1806994.A0A507C460"/>
<dbReference type="InterPro" id="IPR001466">
    <property type="entry name" value="Beta-lactam-related"/>
</dbReference>
<evidence type="ECO:0000259" key="1">
    <source>
        <dbReference type="Pfam" id="PF00144"/>
    </source>
</evidence>
<protein>
    <recommendedName>
        <fullName evidence="1">Beta-lactamase-related domain-containing protein</fullName>
    </recommendedName>
</protein>